<evidence type="ECO:0000256" key="9">
    <source>
        <dbReference type="ARBA" id="ARBA00022840"/>
    </source>
</evidence>
<dbReference type="GO" id="GO:0005524">
    <property type="term" value="F:ATP binding"/>
    <property type="evidence" value="ECO:0007669"/>
    <property type="project" value="UniProtKB-KW"/>
</dbReference>
<evidence type="ECO:0000256" key="1">
    <source>
        <dbReference type="ARBA" id="ARBA00004251"/>
    </source>
</evidence>
<evidence type="ECO:0000256" key="10">
    <source>
        <dbReference type="ARBA" id="ARBA00022989"/>
    </source>
</evidence>
<name>A7RM85_NEMVE</name>
<keyword evidence="8" id="KW-0418">Kinase</keyword>
<evidence type="ECO:0000256" key="4">
    <source>
        <dbReference type="ARBA" id="ARBA00022679"/>
    </source>
</evidence>
<keyword evidence="15" id="KW-0325">Glycoprotein</keyword>
<feature type="domain" description="ALK/LTK-like glycine-rich" evidence="16">
    <location>
        <begin position="44"/>
        <end position="101"/>
    </location>
</feature>
<keyword evidence="7" id="KW-0547">Nucleotide-binding</keyword>
<keyword evidence="3" id="KW-1003">Cell membrane</keyword>
<dbReference type="Pfam" id="PF12810">
    <property type="entry name" value="ALK_LTK_GRD"/>
    <property type="match status" value="1"/>
</dbReference>
<evidence type="ECO:0000256" key="2">
    <source>
        <dbReference type="ARBA" id="ARBA00011902"/>
    </source>
</evidence>
<reference evidence="17 18" key="1">
    <citation type="journal article" date="2007" name="Science">
        <title>Sea anemone genome reveals ancestral eumetazoan gene repertoire and genomic organization.</title>
        <authorList>
            <person name="Putnam N.H."/>
            <person name="Srivastava M."/>
            <person name="Hellsten U."/>
            <person name="Dirks B."/>
            <person name="Chapman J."/>
            <person name="Salamov A."/>
            <person name="Terry A."/>
            <person name="Shapiro H."/>
            <person name="Lindquist E."/>
            <person name="Kapitonov V.V."/>
            <person name="Jurka J."/>
            <person name="Genikhovich G."/>
            <person name="Grigoriev I.V."/>
            <person name="Lucas S.M."/>
            <person name="Steele R.E."/>
            <person name="Finnerty J.R."/>
            <person name="Technau U."/>
            <person name="Martindale M.Q."/>
            <person name="Rokhsar D.S."/>
        </authorList>
    </citation>
    <scope>NUCLEOTIDE SEQUENCE [LARGE SCALE GENOMIC DNA]</scope>
    <source>
        <strain evidence="18">CH2 X CH6</strain>
    </source>
</reference>
<keyword evidence="4" id="KW-0808">Transferase</keyword>
<protein>
    <recommendedName>
        <fullName evidence="2">receptor protein-tyrosine kinase</fullName>
        <ecNumber evidence="2">2.7.10.1</ecNumber>
    </recommendedName>
</protein>
<dbReference type="AlphaFoldDB" id="A7RM85"/>
<evidence type="ECO:0000256" key="12">
    <source>
        <dbReference type="ARBA" id="ARBA00023137"/>
    </source>
</evidence>
<keyword evidence="14" id="KW-0675">Receptor</keyword>
<keyword evidence="10" id="KW-1133">Transmembrane helix</keyword>
<dbReference type="EC" id="2.7.10.1" evidence="2"/>
<evidence type="ECO:0000256" key="14">
    <source>
        <dbReference type="ARBA" id="ARBA00023170"/>
    </source>
</evidence>
<organism evidence="17 18">
    <name type="scientific">Nematostella vectensis</name>
    <name type="common">Starlet sea anemone</name>
    <dbReference type="NCBI Taxonomy" id="45351"/>
    <lineage>
        <taxon>Eukaryota</taxon>
        <taxon>Metazoa</taxon>
        <taxon>Cnidaria</taxon>
        <taxon>Anthozoa</taxon>
        <taxon>Hexacorallia</taxon>
        <taxon>Actiniaria</taxon>
        <taxon>Edwardsiidae</taxon>
        <taxon>Nematostella</taxon>
    </lineage>
</organism>
<evidence type="ECO:0000256" key="3">
    <source>
        <dbReference type="ARBA" id="ARBA00022475"/>
    </source>
</evidence>
<accession>A7RM85</accession>
<dbReference type="Proteomes" id="UP000001593">
    <property type="component" value="Unassembled WGS sequence"/>
</dbReference>
<dbReference type="GO" id="GO:0005886">
    <property type="term" value="C:plasma membrane"/>
    <property type="evidence" value="ECO:0007669"/>
    <property type="project" value="UniProtKB-SubCell"/>
</dbReference>
<dbReference type="PhylomeDB" id="A7RM85"/>
<evidence type="ECO:0000256" key="13">
    <source>
        <dbReference type="ARBA" id="ARBA00023157"/>
    </source>
</evidence>
<evidence type="ECO:0000256" key="6">
    <source>
        <dbReference type="ARBA" id="ARBA00022729"/>
    </source>
</evidence>
<proteinExistence type="predicted"/>
<evidence type="ECO:0000256" key="7">
    <source>
        <dbReference type="ARBA" id="ARBA00022741"/>
    </source>
</evidence>
<keyword evidence="18" id="KW-1185">Reference proteome</keyword>
<dbReference type="STRING" id="45351.A7RM85"/>
<evidence type="ECO:0000256" key="15">
    <source>
        <dbReference type="ARBA" id="ARBA00023180"/>
    </source>
</evidence>
<feature type="non-terminal residue" evidence="17">
    <location>
        <position position="101"/>
    </location>
</feature>
<evidence type="ECO:0000256" key="11">
    <source>
        <dbReference type="ARBA" id="ARBA00023136"/>
    </source>
</evidence>
<evidence type="ECO:0000259" key="16">
    <source>
        <dbReference type="Pfam" id="PF12810"/>
    </source>
</evidence>
<keyword evidence="9" id="KW-0067">ATP-binding</keyword>
<comment type="subcellular location">
    <subcellularLocation>
        <location evidence="1">Cell membrane</location>
        <topology evidence="1">Single-pass type I membrane protein</topology>
    </subcellularLocation>
</comment>
<keyword evidence="12" id="KW-0829">Tyrosine-protein kinase</keyword>
<feature type="non-terminal residue" evidence="17">
    <location>
        <position position="1"/>
    </location>
</feature>
<dbReference type="EMBL" id="DS469519">
    <property type="protein sequence ID" value="EDO47461.1"/>
    <property type="molecule type" value="Genomic_DNA"/>
</dbReference>
<dbReference type="InterPro" id="IPR055163">
    <property type="entry name" value="ALK/LTK-like_GRD"/>
</dbReference>
<dbReference type="HOGENOM" id="CLU_2298744_0_0_1"/>
<evidence type="ECO:0000313" key="18">
    <source>
        <dbReference type="Proteomes" id="UP000001593"/>
    </source>
</evidence>
<keyword evidence="6" id="KW-0732">Signal</keyword>
<keyword evidence="13" id="KW-1015">Disulfide bond</keyword>
<gene>
    <name evidence="17" type="ORF">NEMVEDRAFT_v1g86573</name>
</gene>
<evidence type="ECO:0000256" key="8">
    <source>
        <dbReference type="ARBA" id="ARBA00022777"/>
    </source>
</evidence>
<evidence type="ECO:0000256" key="5">
    <source>
        <dbReference type="ARBA" id="ARBA00022692"/>
    </source>
</evidence>
<dbReference type="GO" id="GO:0004714">
    <property type="term" value="F:transmembrane receptor protein tyrosine kinase activity"/>
    <property type="evidence" value="ECO:0007669"/>
    <property type="project" value="UniProtKB-EC"/>
</dbReference>
<evidence type="ECO:0000313" key="17">
    <source>
        <dbReference type="EMBL" id="EDO47461.1"/>
    </source>
</evidence>
<keyword evidence="11" id="KW-0472">Membrane</keyword>
<sequence>YTFTTLGAVGKDGPSETLGYTGTPLEGKVVLSAGIQKWLVPRTSTYVIEAYGASGGNGTCNSGVGCNIGAWKLGGLGARIKGTFSLVKDQKIQILVGQKGQ</sequence>
<keyword evidence="5" id="KW-0812">Transmembrane</keyword>
<dbReference type="InParanoid" id="A7RM85"/>